<dbReference type="AlphaFoldDB" id="A0A967B8Q2"/>
<dbReference type="InterPro" id="IPR011231">
    <property type="entry name" value="Phage_VT1-Sakai_H0018"/>
</dbReference>
<comment type="caution">
    <text evidence="1">The sequence shown here is derived from an EMBL/GenBank/DDBJ whole genome shotgun (WGS) entry which is preliminary data.</text>
</comment>
<reference evidence="1" key="1">
    <citation type="submission" date="2019-11" db="EMBL/GenBank/DDBJ databases">
        <title>Description of new Acetobacter species.</title>
        <authorList>
            <person name="Cleenwerck I."/>
            <person name="Sombolestani A.S."/>
        </authorList>
    </citation>
    <scope>NUCLEOTIDE SEQUENCE</scope>
    <source>
        <strain evidence="1">LMG 1626</strain>
    </source>
</reference>
<dbReference type="PIRSF" id="PIRSF030771">
    <property type="entry name" value="UCP030771"/>
    <property type="match status" value="1"/>
</dbReference>
<name>A0A967B8Q2_9PROT</name>
<dbReference type="RefSeq" id="WP_166315887.1">
    <property type="nucleotide sequence ID" value="NZ_WOTH01000018.1"/>
</dbReference>
<evidence type="ECO:0000313" key="1">
    <source>
        <dbReference type="EMBL" id="NHO54221.1"/>
    </source>
</evidence>
<protein>
    <submittedName>
        <fullName evidence="1">DUF2190 family protein</fullName>
    </submittedName>
</protein>
<dbReference type="EMBL" id="WOTH01000018">
    <property type="protein sequence ID" value="NHO54221.1"/>
    <property type="molecule type" value="Genomic_DNA"/>
</dbReference>
<proteinExistence type="predicted"/>
<accession>A0A967B8Q2</accession>
<gene>
    <name evidence="1" type="ORF">GOB87_09680</name>
</gene>
<evidence type="ECO:0000313" key="2">
    <source>
        <dbReference type="Proteomes" id="UP000597459"/>
    </source>
</evidence>
<organism evidence="1 2">
    <name type="scientific">Acetobacter estunensis</name>
    <dbReference type="NCBI Taxonomy" id="104097"/>
    <lineage>
        <taxon>Bacteria</taxon>
        <taxon>Pseudomonadati</taxon>
        <taxon>Pseudomonadota</taxon>
        <taxon>Alphaproteobacteria</taxon>
        <taxon>Acetobacterales</taxon>
        <taxon>Acetobacteraceae</taxon>
        <taxon>Acetobacter</taxon>
    </lineage>
</organism>
<dbReference type="Pfam" id="PF09956">
    <property type="entry name" value="Phage_cement_2"/>
    <property type="match status" value="1"/>
</dbReference>
<keyword evidence="2" id="KW-1185">Reference proteome</keyword>
<sequence>MQNYESLGRTVTIPAPADTASGAPVLVGKLFGFAVGAATSGDPLDVITEGVFTSPKVAADAFAVGDAVYYSAANGMTATADGNTEIGYAVEAAAAGAVSVSVRIR</sequence>
<dbReference type="Proteomes" id="UP000597459">
    <property type="component" value="Unassembled WGS sequence"/>
</dbReference>